<keyword evidence="2" id="KW-1185">Reference proteome</keyword>
<dbReference type="Proteomes" id="UP000235315">
    <property type="component" value="Chromosome"/>
</dbReference>
<reference evidence="1 2" key="1">
    <citation type="submission" date="2018-01" db="EMBL/GenBank/DDBJ databases">
        <title>Tropical forage species Digitaria eriantha prevents oxidative stress under low temperature conditions by the incorporation of polyhydroxybutyrate-producing endophytic bacteria.</title>
        <authorList>
            <person name="Stritzler M."/>
            <person name="Ayub N."/>
        </authorList>
    </citation>
    <scope>NUCLEOTIDE SEQUENCE [LARGE SCALE GENOMIC DNA]</scope>
    <source>
        <strain evidence="1 2">FR1</strain>
    </source>
</reference>
<evidence type="ECO:0000313" key="2">
    <source>
        <dbReference type="Proteomes" id="UP000235315"/>
    </source>
</evidence>
<evidence type="ECO:0000313" key="1">
    <source>
        <dbReference type="EMBL" id="AUO49197.1"/>
    </source>
</evidence>
<dbReference type="EMBL" id="CP025738">
    <property type="protein sequence ID" value="AUO49197.1"/>
    <property type="molecule type" value="Genomic_DNA"/>
</dbReference>
<protein>
    <submittedName>
        <fullName evidence="1">Uncharacterized protein</fullName>
    </submittedName>
</protein>
<organism evidence="1 2">
    <name type="scientific">Pseudomonas ogarae (strain DSM 112162 / CECT 30235 / F113)</name>
    <dbReference type="NCBI Taxonomy" id="1114970"/>
    <lineage>
        <taxon>Bacteria</taxon>
        <taxon>Pseudomonadati</taxon>
        <taxon>Pseudomonadota</taxon>
        <taxon>Gammaproteobacteria</taxon>
        <taxon>Pseudomonadales</taxon>
        <taxon>Pseudomonadaceae</taxon>
        <taxon>Pseudomonas</taxon>
    </lineage>
</organism>
<sequence>MPGWGVPWFGVFGSTAPWSIMVRALESATPWSILVRTLPKISGGTHRMFLSESIKVIESFYT</sequence>
<gene>
    <name evidence="1" type="ORF">C1C98_29030</name>
</gene>
<accession>A0ABN5GE83</accession>
<name>A0ABN5GE83_PSEO1</name>
<proteinExistence type="predicted"/>